<dbReference type="GO" id="GO:0016747">
    <property type="term" value="F:acyltransferase activity, transferring groups other than amino-acyl groups"/>
    <property type="evidence" value="ECO:0007669"/>
    <property type="project" value="InterPro"/>
</dbReference>
<dbReference type="Gene3D" id="3.40.50.1820">
    <property type="entry name" value="alpha/beta hydrolase"/>
    <property type="match status" value="1"/>
</dbReference>
<evidence type="ECO:0000313" key="3">
    <source>
        <dbReference type="EMBL" id="CAE2305935.1"/>
    </source>
</evidence>
<proteinExistence type="inferred from homology"/>
<dbReference type="AlphaFoldDB" id="A0A7S4NRU1"/>
<dbReference type="PANTHER" id="PTHR32268">
    <property type="entry name" value="HOMOSERINE O-ACETYLTRANSFERASE"/>
    <property type="match status" value="1"/>
</dbReference>
<organism evidence="3">
    <name type="scientific">Guillardia theta</name>
    <name type="common">Cryptophyte</name>
    <name type="synonym">Cryptomonas phi</name>
    <dbReference type="NCBI Taxonomy" id="55529"/>
    <lineage>
        <taxon>Eukaryota</taxon>
        <taxon>Cryptophyceae</taxon>
        <taxon>Pyrenomonadales</taxon>
        <taxon>Geminigeraceae</taxon>
        <taxon>Guillardia</taxon>
    </lineage>
</organism>
<dbReference type="InterPro" id="IPR008220">
    <property type="entry name" value="HAT_MetX-like"/>
</dbReference>
<protein>
    <recommendedName>
        <fullName evidence="2">AB hydrolase-1 domain-containing protein</fullName>
    </recommendedName>
</protein>
<evidence type="ECO:0000259" key="2">
    <source>
        <dbReference type="Pfam" id="PF00561"/>
    </source>
</evidence>
<feature type="domain" description="AB hydrolase-1" evidence="2">
    <location>
        <begin position="73"/>
        <end position="170"/>
    </location>
</feature>
<evidence type="ECO:0000256" key="1">
    <source>
        <dbReference type="ARBA" id="ARBA00006886"/>
    </source>
</evidence>
<dbReference type="OMA" id="DCVRAQH"/>
<comment type="similarity">
    <text evidence="1">Belongs to the AB hydrolase superfamily. MetX family.</text>
</comment>
<name>A0A7S4NRU1_GUITH</name>
<dbReference type="InterPro" id="IPR000073">
    <property type="entry name" value="AB_hydrolase_1"/>
</dbReference>
<dbReference type="SUPFAM" id="SSF53474">
    <property type="entry name" value="alpha/beta-Hydrolases"/>
    <property type="match status" value="1"/>
</dbReference>
<dbReference type="PANTHER" id="PTHR32268:SF15">
    <property type="entry name" value="HOMOSERINE ACETYLTRANSFERASE FAMILY PROTEIN (AFU_ORTHOLOGUE AFUA_1G15350)"/>
    <property type="match status" value="1"/>
</dbReference>
<sequence>MASMSEAGGSLRTFYAGDVLMQSGRMLAGVELVYEVHGEMNEDKSNVILHPTSFGASHSDLRYRIGEGGKFTLDTSQHCVIVCNLLGNGVSSSPSSSSSLRPAPTLEDWAWPSMYDNVKLMRRLIKEELKLSCPLAMIFGYSMGAMAALHFASLFPSDVERVAAVCGVACTSDYNKVFLSSLREGLCADGAWDEEKKMFTCKPVRGLRAFGSIYAGWGLSPSFYRNKEFASPSVGDFRSLEDFVERGYVEGFQGCEPHDLLAMLHTWYTGDIGNNDMFLGDRRKAFKAIQARVCYMPCETDRYFTVEDAAHEVELVDKAELRVMPFSWGHRAGDPHRRGQEEQDKWITKQVKEMLET</sequence>
<dbReference type="EMBL" id="HBKN01023718">
    <property type="protein sequence ID" value="CAE2305935.1"/>
    <property type="molecule type" value="Transcribed_RNA"/>
</dbReference>
<gene>
    <name evidence="3" type="ORF">GTHE00462_LOCUS18595</name>
</gene>
<dbReference type="Pfam" id="PF00561">
    <property type="entry name" value="Abhydrolase_1"/>
    <property type="match status" value="1"/>
</dbReference>
<dbReference type="InterPro" id="IPR029058">
    <property type="entry name" value="AB_hydrolase_fold"/>
</dbReference>
<reference evidence="3" key="1">
    <citation type="submission" date="2021-01" db="EMBL/GenBank/DDBJ databases">
        <authorList>
            <person name="Corre E."/>
            <person name="Pelletier E."/>
            <person name="Niang G."/>
            <person name="Scheremetjew M."/>
            <person name="Finn R."/>
            <person name="Kale V."/>
            <person name="Holt S."/>
            <person name="Cochrane G."/>
            <person name="Meng A."/>
            <person name="Brown T."/>
            <person name="Cohen L."/>
        </authorList>
    </citation>
    <scope>NUCLEOTIDE SEQUENCE</scope>
    <source>
        <strain evidence="3">CCMP 2712</strain>
    </source>
</reference>
<accession>A0A7S4NRU1</accession>